<evidence type="ECO:0000256" key="3">
    <source>
        <dbReference type="ARBA" id="ARBA00023274"/>
    </source>
</evidence>
<evidence type="ECO:0000256" key="1">
    <source>
        <dbReference type="ARBA" id="ARBA00008760"/>
    </source>
</evidence>
<dbReference type="GO" id="GO:1990904">
    <property type="term" value="C:ribonucleoprotein complex"/>
    <property type="evidence" value="ECO:0007669"/>
    <property type="project" value="UniProtKB-KW"/>
</dbReference>
<evidence type="ECO:0000256" key="2">
    <source>
        <dbReference type="ARBA" id="ARBA00022980"/>
    </source>
</evidence>
<reference evidence="7" key="1">
    <citation type="submission" date="2017-09" db="EMBL/GenBank/DDBJ databases">
        <title>Depth-based differentiation of microbial function through sediment-hosted aquifers and enrichment of novel symbionts in the deep terrestrial subsurface.</title>
        <authorList>
            <person name="Probst A.J."/>
            <person name="Ladd B."/>
            <person name="Jarett J.K."/>
            <person name="Geller-Mcgrath D.E."/>
            <person name="Sieber C.M.K."/>
            <person name="Emerson J.B."/>
            <person name="Anantharaman K."/>
            <person name="Thomas B.C."/>
            <person name="Malmstrom R."/>
            <person name="Stieglmeier M."/>
            <person name="Klingl A."/>
            <person name="Woyke T."/>
            <person name="Ryan C.M."/>
            <person name="Banfield J.F."/>
        </authorList>
    </citation>
    <scope>NUCLEOTIDE SEQUENCE [LARGE SCALE GENOMIC DNA]</scope>
</reference>
<dbReference type="InterPro" id="IPR001383">
    <property type="entry name" value="Ribosomal_bL28_bact-type"/>
</dbReference>
<dbReference type="EMBL" id="PFMC01000070">
    <property type="protein sequence ID" value="PIY94253.1"/>
    <property type="molecule type" value="Genomic_DNA"/>
</dbReference>
<dbReference type="PANTHER" id="PTHR39080:SF1">
    <property type="entry name" value="LARGE RIBOSOMAL SUBUNIT PROTEIN BL28A"/>
    <property type="match status" value="1"/>
</dbReference>
<protein>
    <recommendedName>
        <fullName evidence="4">Large ribosomal subunit protein bL28</fullName>
    </recommendedName>
</protein>
<dbReference type="AlphaFoldDB" id="A0A2M7RBU9"/>
<dbReference type="SUPFAM" id="SSF143800">
    <property type="entry name" value="L28p-like"/>
    <property type="match status" value="1"/>
</dbReference>
<dbReference type="GO" id="GO:0005840">
    <property type="term" value="C:ribosome"/>
    <property type="evidence" value="ECO:0007669"/>
    <property type="project" value="UniProtKB-KW"/>
</dbReference>
<evidence type="ECO:0000256" key="5">
    <source>
        <dbReference type="SAM" id="MobiDB-lite"/>
    </source>
</evidence>
<dbReference type="Pfam" id="PF00830">
    <property type="entry name" value="Ribosomal_L28"/>
    <property type="match status" value="1"/>
</dbReference>
<dbReference type="InterPro" id="IPR034704">
    <property type="entry name" value="Ribosomal_bL28/bL31-like_sf"/>
</dbReference>
<dbReference type="Gene3D" id="2.30.170.40">
    <property type="entry name" value="Ribosomal protein L28/L24"/>
    <property type="match status" value="1"/>
</dbReference>
<dbReference type="GO" id="GO:0003735">
    <property type="term" value="F:structural constituent of ribosome"/>
    <property type="evidence" value="ECO:0007669"/>
    <property type="project" value="InterPro"/>
</dbReference>
<evidence type="ECO:0000313" key="6">
    <source>
        <dbReference type="EMBL" id="PIY94253.1"/>
    </source>
</evidence>
<proteinExistence type="inferred from homology"/>
<keyword evidence="3" id="KW-0687">Ribonucleoprotein</keyword>
<feature type="region of interest" description="Disordered" evidence="5">
    <location>
        <begin position="1"/>
        <end position="26"/>
    </location>
</feature>
<accession>A0A2M7RBU9</accession>
<keyword evidence="2 6" id="KW-0689">Ribosomal protein</keyword>
<dbReference type="InterPro" id="IPR037147">
    <property type="entry name" value="Ribosomal_bL28_sf"/>
</dbReference>
<dbReference type="GO" id="GO:0006412">
    <property type="term" value="P:translation"/>
    <property type="evidence" value="ECO:0007669"/>
    <property type="project" value="InterPro"/>
</dbReference>
<evidence type="ECO:0000256" key="4">
    <source>
        <dbReference type="ARBA" id="ARBA00035174"/>
    </source>
</evidence>
<comment type="similarity">
    <text evidence="1">Belongs to the bacterial ribosomal protein bL28 family.</text>
</comment>
<organism evidence="6 7">
    <name type="scientific">Candidatus Komeilibacteria bacterium CG_4_10_14_0_8_um_filter_37_78</name>
    <dbReference type="NCBI Taxonomy" id="1974471"/>
    <lineage>
        <taxon>Bacteria</taxon>
        <taxon>Candidatus Komeiliibacteriota</taxon>
    </lineage>
</organism>
<dbReference type="PANTHER" id="PTHR39080">
    <property type="entry name" value="50S RIBOSOMAL PROTEIN L28"/>
    <property type="match status" value="1"/>
</dbReference>
<name>A0A2M7RBU9_9BACT</name>
<evidence type="ECO:0000313" key="7">
    <source>
        <dbReference type="Proteomes" id="UP000228689"/>
    </source>
</evidence>
<comment type="caution">
    <text evidence="6">The sequence shown here is derived from an EMBL/GenBank/DDBJ whole genome shotgun (WGS) entry which is preliminary data.</text>
</comment>
<gene>
    <name evidence="6" type="primary">rpmB</name>
    <name evidence="6" type="ORF">COY67_02875</name>
</gene>
<dbReference type="NCBIfam" id="TIGR00009">
    <property type="entry name" value="L28"/>
    <property type="match status" value="1"/>
</dbReference>
<feature type="compositionally biased region" description="Polar residues" evidence="5">
    <location>
        <begin position="1"/>
        <end position="22"/>
    </location>
</feature>
<dbReference type="InterPro" id="IPR026569">
    <property type="entry name" value="Ribosomal_bL28"/>
</dbReference>
<dbReference type="Proteomes" id="UP000228689">
    <property type="component" value="Unassembled WGS sequence"/>
</dbReference>
<dbReference type="InterPro" id="IPR050096">
    <property type="entry name" value="Bacterial_rp_bL28"/>
</dbReference>
<sequence>MAKNCQICSRGTTSGQQKSHSQIKTKREVKINLQTKTVDGKKLRICTKCIKNFRK</sequence>